<proteinExistence type="predicted"/>
<dbReference type="Proteomes" id="UP000652761">
    <property type="component" value="Unassembled WGS sequence"/>
</dbReference>
<feature type="non-terminal residue" evidence="3">
    <location>
        <position position="1"/>
    </location>
</feature>
<protein>
    <recommendedName>
        <fullName evidence="2">Fungal lipase-type domain-containing protein</fullName>
    </recommendedName>
</protein>
<dbReference type="SUPFAM" id="SSF53474">
    <property type="entry name" value="alpha/beta-Hydrolases"/>
    <property type="match status" value="1"/>
</dbReference>
<evidence type="ECO:0000313" key="4">
    <source>
        <dbReference type="Proteomes" id="UP000652761"/>
    </source>
</evidence>
<dbReference type="Gene3D" id="3.40.50.1820">
    <property type="entry name" value="alpha/beta hydrolase"/>
    <property type="match status" value="1"/>
</dbReference>
<organism evidence="3 4">
    <name type="scientific">Colocasia esculenta</name>
    <name type="common">Wild taro</name>
    <name type="synonym">Arum esculentum</name>
    <dbReference type="NCBI Taxonomy" id="4460"/>
    <lineage>
        <taxon>Eukaryota</taxon>
        <taxon>Viridiplantae</taxon>
        <taxon>Streptophyta</taxon>
        <taxon>Embryophyta</taxon>
        <taxon>Tracheophyta</taxon>
        <taxon>Spermatophyta</taxon>
        <taxon>Magnoliopsida</taxon>
        <taxon>Liliopsida</taxon>
        <taxon>Araceae</taxon>
        <taxon>Aroideae</taxon>
        <taxon>Colocasieae</taxon>
        <taxon>Colocasia</taxon>
    </lineage>
</organism>
<dbReference type="GO" id="GO:0006629">
    <property type="term" value="P:lipid metabolic process"/>
    <property type="evidence" value="ECO:0007669"/>
    <property type="project" value="InterPro"/>
</dbReference>
<dbReference type="CDD" id="cd00519">
    <property type="entry name" value="Lipase_3"/>
    <property type="match status" value="1"/>
</dbReference>
<dbReference type="AlphaFoldDB" id="A0A843UVC3"/>
<reference evidence="3" key="1">
    <citation type="submission" date="2017-07" db="EMBL/GenBank/DDBJ databases">
        <title>Taro Niue Genome Assembly and Annotation.</title>
        <authorList>
            <person name="Atibalentja N."/>
            <person name="Keating K."/>
            <person name="Fields C.J."/>
        </authorList>
    </citation>
    <scope>NUCLEOTIDE SEQUENCE</scope>
    <source>
        <strain evidence="3">Niue_2</strain>
        <tissue evidence="3">Leaf</tissue>
    </source>
</reference>
<dbReference type="InterPro" id="IPR002921">
    <property type="entry name" value="Fungal_lipase-type"/>
</dbReference>
<dbReference type="InterPro" id="IPR029058">
    <property type="entry name" value="AB_hydrolase_fold"/>
</dbReference>
<evidence type="ECO:0000256" key="1">
    <source>
        <dbReference type="SAM" id="Phobius"/>
    </source>
</evidence>
<feature type="domain" description="Fungal lipase-type" evidence="2">
    <location>
        <begin position="245"/>
        <end position="405"/>
    </location>
</feature>
<dbReference type="Pfam" id="PF01764">
    <property type="entry name" value="Lipase_3"/>
    <property type="match status" value="1"/>
</dbReference>
<accession>A0A843UVC3</accession>
<dbReference type="GO" id="GO:0004806">
    <property type="term" value="F:triacylglycerol lipase activity"/>
    <property type="evidence" value="ECO:0007669"/>
    <property type="project" value="InterPro"/>
</dbReference>
<dbReference type="PANTHER" id="PTHR46086">
    <property type="entry name" value="ALPHA/BETA-HYDROLASES SUPERFAMILY PROTEIN"/>
    <property type="match status" value="1"/>
</dbReference>
<dbReference type="OrthoDB" id="438440at2759"/>
<gene>
    <name evidence="3" type="ORF">Taro_020033</name>
</gene>
<evidence type="ECO:0000313" key="3">
    <source>
        <dbReference type="EMBL" id="MQL87491.1"/>
    </source>
</evidence>
<evidence type="ECO:0000259" key="2">
    <source>
        <dbReference type="Pfam" id="PF01764"/>
    </source>
</evidence>
<keyword evidence="1" id="KW-0812">Transmembrane</keyword>
<dbReference type="EMBL" id="NMUH01000981">
    <property type="protein sequence ID" value="MQL87491.1"/>
    <property type="molecule type" value="Genomic_DNA"/>
</dbReference>
<name>A0A843UVC3_COLES</name>
<comment type="caution">
    <text evidence="3">The sequence shown here is derived from an EMBL/GenBank/DDBJ whole genome shotgun (WGS) entry which is preliminary data.</text>
</comment>
<sequence>LDILGILLTRRSLTDYGFVECSPQVAAEIGKFRGGLPVVVLVLVFILQKMLALISLPLRLTGLAVEFVLNLLSLNGGILGIIWHFITCTLQFPSPPPYTMIDLFYIHPCVLTFVQVKTHNGSCMSCVHDALCVCTVGSLTIPNRNKASFRSIVAQIDGRLDLYKDVRMEEASSPPYSWGGSDGCSHELLDLTMMAAKIVYENEAYIENAMHFVEFFDCWNKYLSKKSTQAFVFCDKEVDAKLICVAFRGTEPFDAQDWSTDVELSWISMGRKMGRVHLGFMKALGLQDETDFAVGFPVEEPPLESPDKPLAYYAIRETLRSLLGAHPNAKLVVTGHSLGAALAILFPAVLVYHGVTEVVGRIDRVVTHAQPRVGDEAFASYMEITASLRYDRTVYRYDIVPRVPFDLPSPLSAYRHFGTCIYYRDWSNAKAVAEVPNKNYFNPLYLVSMYGNALGDLIKGLFIGLVKGKDFQEGWVSISARMFGLLVPGVVSHSPRDYVNAARLSELCLLHRSSTSYSVEVDMV</sequence>
<feature type="transmembrane region" description="Helical" evidence="1">
    <location>
        <begin position="63"/>
        <end position="86"/>
    </location>
</feature>
<keyword evidence="4" id="KW-1185">Reference proteome</keyword>
<keyword evidence="1" id="KW-0472">Membrane</keyword>
<dbReference type="InterPro" id="IPR044819">
    <property type="entry name" value="OBL-like"/>
</dbReference>
<keyword evidence="1" id="KW-1133">Transmembrane helix</keyword>
<feature type="transmembrane region" description="Helical" evidence="1">
    <location>
        <begin position="36"/>
        <end position="56"/>
    </location>
</feature>
<dbReference type="PANTHER" id="PTHR46086:SF17">
    <property type="entry name" value="ALPHA_BETA-HYDROLASES SUPERFAMILY PROTEIN"/>
    <property type="match status" value="1"/>
</dbReference>